<dbReference type="OrthoDB" id="5296287at2759"/>
<dbReference type="Gene3D" id="1.20.1250.20">
    <property type="entry name" value="MFS general substrate transporter like domains"/>
    <property type="match status" value="1"/>
</dbReference>
<feature type="transmembrane region" description="Helical" evidence="5">
    <location>
        <begin position="26"/>
        <end position="49"/>
    </location>
</feature>
<dbReference type="PANTHER" id="PTHR48022">
    <property type="entry name" value="PLASTIDIC GLUCOSE TRANSPORTER 4"/>
    <property type="match status" value="1"/>
</dbReference>
<evidence type="ECO:0000256" key="3">
    <source>
        <dbReference type="ARBA" id="ARBA00022989"/>
    </source>
</evidence>
<dbReference type="PROSITE" id="PS00216">
    <property type="entry name" value="SUGAR_TRANSPORT_1"/>
    <property type="match status" value="1"/>
</dbReference>
<dbReference type="AlphaFoldDB" id="A0A3M7FMZ9"/>
<feature type="transmembrane region" description="Helical" evidence="5">
    <location>
        <begin position="269"/>
        <end position="286"/>
    </location>
</feature>
<feature type="transmembrane region" description="Helical" evidence="5">
    <location>
        <begin position="170"/>
        <end position="192"/>
    </location>
</feature>
<dbReference type="Pfam" id="PF00083">
    <property type="entry name" value="Sugar_tr"/>
    <property type="match status" value="1"/>
</dbReference>
<comment type="subcellular location">
    <subcellularLocation>
        <location evidence="1">Membrane</location>
        <topology evidence="1">Multi-pass membrane protein</topology>
    </subcellularLocation>
</comment>
<dbReference type="InterPro" id="IPR050360">
    <property type="entry name" value="MFS_Sugar_Transporters"/>
</dbReference>
<keyword evidence="2 5" id="KW-0812">Transmembrane</keyword>
<dbReference type="GO" id="GO:0005351">
    <property type="term" value="F:carbohydrate:proton symporter activity"/>
    <property type="evidence" value="ECO:0007669"/>
    <property type="project" value="TreeGrafter"/>
</dbReference>
<evidence type="ECO:0000256" key="5">
    <source>
        <dbReference type="SAM" id="Phobius"/>
    </source>
</evidence>
<name>A0A3M7FMZ9_HORWE</name>
<evidence type="ECO:0000313" key="6">
    <source>
        <dbReference type="EMBL" id="RMY90269.1"/>
    </source>
</evidence>
<evidence type="ECO:0000256" key="1">
    <source>
        <dbReference type="ARBA" id="ARBA00004141"/>
    </source>
</evidence>
<dbReference type="EMBL" id="QWIR01000054">
    <property type="protein sequence ID" value="RMY90269.1"/>
    <property type="molecule type" value="Genomic_DNA"/>
</dbReference>
<proteinExistence type="predicted"/>
<dbReference type="GO" id="GO:0016020">
    <property type="term" value="C:membrane"/>
    <property type="evidence" value="ECO:0007669"/>
    <property type="project" value="UniProtKB-SubCell"/>
</dbReference>
<organism evidence="6 7">
    <name type="scientific">Hortaea werneckii</name>
    <name type="common">Black yeast</name>
    <name type="synonym">Cladosporium werneckii</name>
    <dbReference type="NCBI Taxonomy" id="91943"/>
    <lineage>
        <taxon>Eukaryota</taxon>
        <taxon>Fungi</taxon>
        <taxon>Dikarya</taxon>
        <taxon>Ascomycota</taxon>
        <taxon>Pezizomycotina</taxon>
        <taxon>Dothideomycetes</taxon>
        <taxon>Dothideomycetidae</taxon>
        <taxon>Mycosphaerellales</taxon>
        <taxon>Teratosphaeriaceae</taxon>
        <taxon>Hortaea</taxon>
    </lineage>
</organism>
<evidence type="ECO:0000256" key="2">
    <source>
        <dbReference type="ARBA" id="ARBA00022692"/>
    </source>
</evidence>
<reference evidence="6 7" key="1">
    <citation type="journal article" date="2018" name="BMC Genomics">
        <title>Genomic evidence for intraspecific hybridization in a clonal and extremely halotolerant yeast.</title>
        <authorList>
            <person name="Gostincar C."/>
            <person name="Stajich J.E."/>
            <person name="Zupancic J."/>
            <person name="Zalar P."/>
            <person name="Gunde-Cimerman N."/>
        </authorList>
    </citation>
    <scope>NUCLEOTIDE SEQUENCE [LARGE SCALE GENOMIC DNA]</scope>
    <source>
        <strain evidence="6 7">EXF-2788</strain>
    </source>
</reference>
<protein>
    <recommendedName>
        <fullName evidence="8">Major facilitator superfamily (MFS) profile domain-containing protein</fullName>
    </recommendedName>
</protein>
<dbReference type="InterPro" id="IPR036259">
    <property type="entry name" value="MFS_trans_sf"/>
</dbReference>
<sequence length="363" mass="40489">MLLSLFVAAFCNYGIFLHVPAGRLQYQIVWFSPCIFMALVCLASFFGCICESPRWLFLVGQSDQGTASLAMLRGLPVDHPRVANELEEIKEQIKKEQGQFGIGANSSSWTGIKAIIKEAFTVKANIRRVQQVILSYALAQLSGANSVTTYFVPILNLVGIGDADDQTRSLFLTAMYSFAKFWFTIIASFFFIDALGRRRSMYVGVIIQMVSDVYIGVFLKYKQADQVSGSAGQAAIAMIFLHGFGYAVGLLVLPYVFVAEVWPNQLRSFGAALGQTFHWWFFFGISKATPSILSSMDNWGAFLFLAGWCFVSLIYVFFVVPELAGQSLEEIDAIFEGPWYLAYRTSKNQVKQQSDTLHGLPRV</sequence>
<gene>
    <name evidence="6" type="ORF">D0861_03772</name>
</gene>
<dbReference type="InterPro" id="IPR005829">
    <property type="entry name" value="Sugar_transporter_CS"/>
</dbReference>
<feature type="transmembrane region" description="Helical" evidence="5">
    <location>
        <begin position="201"/>
        <end position="219"/>
    </location>
</feature>
<evidence type="ECO:0000313" key="7">
    <source>
        <dbReference type="Proteomes" id="UP000268823"/>
    </source>
</evidence>
<feature type="transmembrane region" description="Helical" evidence="5">
    <location>
        <begin position="231"/>
        <end position="257"/>
    </location>
</feature>
<feature type="transmembrane region" description="Helical" evidence="5">
    <location>
        <begin position="133"/>
        <end position="158"/>
    </location>
</feature>
<keyword evidence="3 5" id="KW-1133">Transmembrane helix</keyword>
<dbReference type="Proteomes" id="UP000268823">
    <property type="component" value="Unassembled WGS sequence"/>
</dbReference>
<evidence type="ECO:0008006" key="8">
    <source>
        <dbReference type="Google" id="ProtNLM"/>
    </source>
</evidence>
<keyword evidence="4 5" id="KW-0472">Membrane</keyword>
<accession>A0A3M7FMZ9</accession>
<evidence type="ECO:0000256" key="4">
    <source>
        <dbReference type="ARBA" id="ARBA00023136"/>
    </source>
</evidence>
<dbReference type="InterPro" id="IPR005828">
    <property type="entry name" value="MFS_sugar_transport-like"/>
</dbReference>
<dbReference type="PANTHER" id="PTHR48022:SF59">
    <property type="entry name" value="MAJOR FACILITATOR SUPERFAMILY (MFS) PROFILE DOMAIN-CONTAINING PROTEIN"/>
    <property type="match status" value="1"/>
</dbReference>
<dbReference type="SUPFAM" id="SSF103473">
    <property type="entry name" value="MFS general substrate transporter"/>
    <property type="match status" value="1"/>
</dbReference>
<feature type="transmembrane region" description="Helical" evidence="5">
    <location>
        <begin position="298"/>
        <end position="320"/>
    </location>
</feature>
<comment type="caution">
    <text evidence="6">The sequence shown here is derived from an EMBL/GenBank/DDBJ whole genome shotgun (WGS) entry which is preliminary data.</text>
</comment>